<reference evidence="1" key="1">
    <citation type="submission" date="2023-03" db="EMBL/GenBank/DDBJ databases">
        <title>Massive genome expansion in bonnet fungi (Mycena s.s.) driven by repeated elements and novel gene families across ecological guilds.</title>
        <authorList>
            <consortium name="Lawrence Berkeley National Laboratory"/>
            <person name="Harder C.B."/>
            <person name="Miyauchi S."/>
            <person name="Viragh M."/>
            <person name="Kuo A."/>
            <person name="Thoen E."/>
            <person name="Andreopoulos B."/>
            <person name="Lu D."/>
            <person name="Skrede I."/>
            <person name="Drula E."/>
            <person name="Henrissat B."/>
            <person name="Morin E."/>
            <person name="Kohler A."/>
            <person name="Barry K."/>
            <person name="LaButti K."/>
            <person name="Morin E."/>
            <person name="Salamov A."/>
            <person name="Lipzen A."/>
            <person name="Mereny Z."/>
            <person name="Hegedus B."/>
            <person name="Baldrian P."/>
            <person name="Stursova M."/>
            <person name="Weitz H."/>
            <person name="Taylor A."/>
            <person name="Grigoriev I.V."/>
            <person name="Nagy L.G."/>
            <person name="Martin F."/>
            <person name="Kauserud H."/>
        </authorList>
    </citation>
    <scope>NUCLEOTIDE SEQUENCE</scope>
    <source>
        <strain evidence="1">9284</strain>
    </source>
</reference>
<sequence length="166" mass="18954">MDVETIGRVPWGDPYTASGSILHQELKSDHSHKSWLRLNSNERPASSRRVFKFVSHVNYFPIPYYSYLLVKKVRTGLFAMMNPGHLPWGIGIGEWEVALELLDVAVHSALEWKRTQVLDNPCNSFPNGRSTEATNLAMIWKFWLGMDGIHTFVILQRLVDADLEGD</sequence>
<name>A0AAD7BI26_9AGAR</name>
<accession>A0AAD7BI26</accession>
<organism evidence="1 2">
    <name type="scientific">Roridomyces roridus</name>
    <dbReference type="NCBI Taxonomy" id="1738132"/>
    <lineage>
        <taxon>Eukaryota</taxon>
        <taxon>Fungi</taxon>
        <taxon>Dikarya</taxon>
        <taxon>Basidiomycota</taxon>
        <taxon>Agaricomycotina</taxon>
        <taxon>Agaricomycetes</taxon>
        <taxon>Agaricomycetidae</taxon>
        <taxon>Agaricales</taxon>
        <taxon>Marasmiineae</taxon>
        <taxon>Mycenaceae</taxon>
        <taxon>Roridomyces</taxon>
    </lineage>
</organism>
<evidence type="ECO:0000313" key="1">
    <source>
        <dbReference type="EMBL" id="KAJ7621401.1"/>
    </source>
</evidence>
<dbReference type="EMBL" id="JARKIF010000016">
    <property type="protein sequence ID" value="KAJ7621401.1"/>
    <property type="molecule type" value="Genomic_DNA"/>
</dbReference>
<proteinExistence type="predicted"/>
<comment type="caution">
    <text evidence="1">The sequence shown here is derived from an EMBL/GenBank/DDBJ whole genome shotgun (WGS) entry which is preliminary data.</text>
</comment>
<dbReference type="AlphaFoldDB" id="A0AAD7BI26"/>
<keyword evidence="2" id="KW-1185">Reference proteome</keyword>
<dbReference type="Proteomes" id="UP001221142">
    <property type="component" value="Unassembled WGS sequence"/>
</dbReference>
<gene>
    <name evidence="1" type="ORF">FB45DRAFT_871045</name>
</gene>
<protein>
    <submittedName>
        <fullName evidence="1">Uncharacterized protein</fullName>
    </submittedName>
</protein>
<evidence type="ECO:0000313" key="2">
    <source>
        <dbReference type="Proteomes" id="UP001221142"/>
    </source>
</evidence>